<keyword evidence="6" id="KW-1185">Reference proteome</keyword>
<dbReference type="GO" id="GO:0000155">
    <property type="term" value="F:phosphorelay sensor kinase activity"/>
    <property type="evidence" value="ECO:0007669"/>
    <property type="project" value="InterPro"/>
</dbReference>
<dbReference type="InterPro" id="IPR036097">
    <property type="entry name" value="HisK_dim/P_sf"/>
</dbReference>
<dbReference type="SMART" id="SM00091">
    <property type="entry name" value="PAS"/>
    <property type="match status" value="1"/>
</dbReference>
<evidence type="ECO:0000313" key="5">
    <source>
        <dbReference type="EMBL" id="KDA02017.1"/>
    </source>
</evidence>
<dbReference type="SUPFAM" id="SSF47384">
    <property type="entry name" value="Homodimeric domain of signal transducing histidine kinase"/>
    <property type="match status" value="1"/>
</dbReference>
<feature type="domain" description="Histidine kinase" evidence="4">
    <location>
        <begin position="121"/>
        <end position="341"/>
    </location>
</feature>
<evidence type="ECO:0000256" key="2">
    <source>
        <dbReference type="ARBA" id="ARBA00012438"/>
    </source>
</evidence>
<dbReference type="InterPro" id="IPR003661">
    <property type="entry name" value="HisK_dim/P_dom"/>
</dbReference>
<dbReference type="Gene3D" id="3.30.450.20">
    <property type="entry name" value="PAS domain"/>
    <property type="match status" value="1"/>
</dbReference>
<protein>
    <recommendedName>
        <fullName evidence="2">histidine kinase</fullName>
        <ecNumber evidence="2">2.7.13.3</ecNumber>
    </recommendedName>
</protein>
<dbReference type="Gene3D" id="1.10.287.130">
    <property type="match status" value="1"/>
</dbReference>
<organism evidence="5 6">
    <name type="scientific">Hyphomonas oceanitis SCH89</name>
    <dbReference type="NCBI Taxonomy" id="1280953"/>
    <lineage>
        <taxon>Bacteria</taxon>
        <taxon>Pseudomonadati</taxon>
        <taxon>Pseudomonadota</taxon>
        <taxon>Alphaproteobacteria</taxon>
        <taxon>Hyphomonadales</taxon>
        <taxon>Hyphomonadaceae</taxon>
        <taxon>Hyphomonas</taxon>
    </lineage>
</organism>
<dbReference type="GO" id="GO:0006355">
    <property type="term" value="P:regulation of DNA-templated transcription"/>
    <property type="evidence" value="ECO:0007669"/>
    <property type="project" value="InterPro"/>
</dbReference>
<evidence type="ECO:0000256" key="1">
    <source>
        <dbReference type="ARBA" id="ARBA00000085"/>
    </source>
</evidence>
<dbReference type="AlphaFoldDB" id="A0A059G598"/>
<dbReference type="STRING" id="1280953.HOC_12448"/>
<comment type="caution">
    <text evidence="5">The sequence shown here is derived from an EMBL/GenBank/DDBJ whole genome shotgun (WGS) entry which is preliminary data.</text>
</comment>
<dbReference type="InterPro" id="IPR004358">
    <property type="entry name" value="Sig_transdc_His_kin-like_C"/>
</dbReference>
<dbReference type="PRINTS" id="PR00344">
    <property type="entry name" value="BCTRLSENSOR"/>
</dbReference>
<dbReference type="CDD" id="cd00082">
    <property type="entry name" value="HisKA"/>
    <property type="match status" value="1"/>
</dbReference>
<dbReference type="Pfam" id="PF02518">
    <property type="entry name" value="HATPase_c"/>
    <property type="match status" value="1"/>
</dbReference>
<dbReference type="CDD" id="cd00130">
    <property type="entry name" value="PAS"/>
    <property type="match status" value="1"/>
</dbReference>
<dbReference type="Gene3D" id="3.30.565.10">
    <property type="entry name" value="Histidine kinase-like ATPase, C-terminal domain"/>
    <property type="match status" value="1"/>
</dbReference>
<dbReference type="InterPro" id="IPR035965">
    <property type="entry name" value="PAS-like_dom_sf"/>
</dbReference>
<evidence type="ECO:0000256" key="3">
    <source>
        <dbReference type="ARBA" id="ARBA00022553"/>
    </source>
</evidence>
<comment type="catalytic activity">
    <reaction evidence="1">
        <text>ATP + protein L-histidine = ADP + protein N-phospho-L-histidine.</text>
        <dbReference type="EC" id="2.7.13.3"/>
    </reaction>
</comment>
<dbReference type="PATRIC" id="fig|1280953.3.peg.2508"/>
<dbReference type="EMBL" id="ARYL01000018">
    <property type="protein sequence ID" value="KDA02017.1"/>
    <property type="molecule type" value="Genomic_DNA"/>
</dbReference>
<evidence type="ECO:0000259" key="4">
    <source>
        <dbReference type="PROSITE" id="PS50109"/>
    </source>
</evidence>
<gene>
    <name evidence="5" type="ORF">HOC_12448</name>
</gene>
<dbReference type="InterPro" id="IPR013767">
    <property type="entry name" value="PAS_fold"/>
</dbReference>
<evidence type="ECO:0000313" key="6">
    <source>
        <dbReference type="Proteomes" id="UP000024942"/>
    </source>
</evidence>
<dbReference type="Pfam" id="PF00989">
    <property type="entry name" value="PAS"/>
    <property type="match status" value="1"/>
</dbReference>
<dbReference type="EC" id="2.7.13.3" evidence="2"/>
<dbReference type="SUPFAM" id="SSF55785">
    <property type="entry name" value="PYP-like sensor domain (PAS domain)"/>
    <property type="match status" value="1"/>
</dbReference>
<dbReference type="PROSITE" id="PS50109">
    <property type="entry name" value="HIS_KIN"/>
    <property type="match status" value="1"/>
</dbReference>
<sequence>MLGELSPVALVLIDARRRILEANPAAESLLKMSRRALAGRPLSEVIYHDSPLFELIDRAQRQAGDIMAPGTPISGPGMHSRIICDIRVRSADRGAFVLALAETPSRESSDSVAGAAGFGRILGHEVKNPLAGIIGAAQLLERQGQADQSELLDIIKDEARRIERLVNRLSAFELFSAPRLQPFNIHALLDKIIAAERAANGPKVTFQRMFDPSLPDVVGDSDHLQQAFHNIMRNAVEASVENGSSGNVTIRTAYAAGLAMKQARLGAGLRRAMLITIEDDGKGIPRERQATIFDVFQSSKSGARGLGLSIVSEVVTAHGGQIRVDSEPGSTRFTVLLPLGDGTEHG</sequence>
<dbReference type="InterPro" id="IPR003594">
    <property type="entry name" value="HATPase_dom"/>
</dbReference>
<dbReference type="SMART" id="SM00388">
    <property type="entry name" value="HisKA"/>
    <property type="match status" value="1"/>
</dbReference>
<dbReference type="InterPro" id="IPR005467">
    <property type="entry name" value="His_kinase_dom"/>
</dbReference>
<dbReference type="SMART" id="SM00387">
    <property type="entry name" value="HATPase_c"/>
    <property type="match status" value="1"/>
</dbReference>
<dbReference type="InterPro" id="IPR036890">
    <property type="entry name" value="HATPase_C_sf"/>
</dbReference>
<dbReference type="InterPro" id="IPR000014">
    <property type="entry name" value="PAS"/>
</dbReference>
<dbReference type="Proteomes" id="UP000024942">
    <property type="component" value="Unassembled WGS sequence"/>
</dbReference>
<name>A0A059G598_9PROT</name>
<keyword evidence="3" id="KW-0597">Phosphoprotein</keyword>
<dbReference type="SUPFAM" id="SSF55874">
    <property type="entry name" value="ATPase domain of HSP90 chaperone/DNA topoisomerase II/histidine kinase"/>
    <property type="match status" value="1"/>
</dbReference>
<proteinExistence type="predicted"/>
<dbReference type="Pfam" id="PF00512">
    <property type="entry name" value="HisKA"/>
    <property type="match status" value="1"/>
</dbReference>
<dbReference type="eggNOG" id="COG3852">
    <property type="taxonomic scope" value="Bacteria"/>
</dbReference>
<accession>A0A059G598</accession>
<dbReference type="PANTHER" id="PTHR43547">
    <property type="entry name" value="TWO-COMPONENT HISTIDINE KINASE"/>
    <property type="match status" value="1"/>
</dbReference>
<reference evidence="5 6" key="1">
    <citation type="journal article" date="2014" name="Antonie Van Leeuwenhoek">
        <title>Hyphomonas beringensis sp. nov. and Hyphomonas chukchiensis sp. nov., isolated from surface seawater of the Bering Sea and Chukchi Sea.</title>
        <authorList>
            <person name="Li C."/>
            <person name="Lai Q."/>
            <person name="Li G."/>
            <person name="Dong C."/>
            <person name="Wang J."/>
            <person name="Liao Y."/>
            <person name="Shao Z."/>
        </authorList>
    </citation>
    <scope>NUCLEOTIDE SEQUENCE [LARGE SCALE GENOMIC DNA]</scope>
    <source>
        <strain evidence="5 6">SCH89</strain>
    </source>
</reference>
<dbReference type="PANTHER" id="PTHR43547:SF2">
    <property type="entry name" value="HYBRID SIGNAL TRANSDUCTION HISTIDINE KINASE C"/>
    <property type="match status" value="1"/>
</dbReference>